<gene>
    <name evidence="6" type="ORF">LCGC14_2165270</name>
</gene>
<keyword evidence="4" id="KW-0472">Membrane</keyword>
<dbReference type="SMART" id="SM00155">
    <property type="entry name" value="PLDc"/>
    <property type="match status" value="2"/>
</dbReference>
<sequence>MRIRSKHIFIFSIFALIAFCINFIVSSISPNLPKPGKRPILYSNQMRQDLKMTCFKALKKAKDHIHLVMFGLTDQKIIDILNKQSQNNIDMKVYYDKRSSVDLDLYPDQEIKVKSRALMHQKILVIDKSLVFLGSANLTTASLLMHDNLIVGFYSPEIANFLIKKTPFQSGNLSTQVGGQKIDIWLLPDFQNRAINKITTLINNATNSIKVAMFTFTHPALVEALINAKKRGAEVKVAIDFQTKNGASKTAIEKLKKENIEIIYNKEVKLCHHKHILIDEKHLICGSANWTRSAFSKNYDCFLILYSLDRSQKKFLKKLFRTIELESSFLK</sequence>
<keyword evidence="1" id="KW-0378">Hydrolase</keyword>
<dbReference type="GO" id="GO:0016042">
    <property type="term" value="P:lipid catabolic process"/>
    <property type="evidence" value="ECO:0007669"/>
    <property type="project" value="UniProtKB-KW"/>
</dbReference>
<dbReference type="GO" id="GO:0016891">
    <property type="term" value="F:RNA endonuclease activity producing 5'-phosphomonoesters, hydrolytic mechanism"/>
    <property type="evidence" value="ECO:0007669"/>
    <property type="project" value="TreeGrafter"/>
</dbReference>
<comment type="caution">
    <text evidence="6">The sequence shown here is derived from an EMBL/GenBank/DDBJ whole genome shotgun (WGS) entry which is preliminary data.</text>
</comment>
<keyword evidence="2" id="KW-0442">Lipid degradation</keyword>
<organism evidence="6">
    <name type="scientific">marine sediment metagenome</name>
    <dbReference type="NCBI Taxonomy" id="412755"/>
    <lineage>
        <taxon>unclassified sequences</taxon>
        <taxon>metagenomes</taxon>
        <taxon>ecological metagenomes</taxon>
    </lineage>
</organism>
<dbReference type="PANTHER" id="PTHR43856:SF1">
    <property type="entry name" value="MITOCHONDRIAL CARDIOLIPIN HYDROLASE"/>
    <property type="match status" value="1"/>
</dbReference>
<protein>
    <recommendedName>
        <fullName evidence="5">PLD phosphodiesterase domain-containing protein</fullName>
    </recommendedName>
</protein>
<name>A0A0F9G4C9_9ZZZZ</name>
<dbReference type="InterPro" id="IPR001736">
    <property type="entry name" value="PLipase_D/transphosphatidylase"/>
</dbReference>
<evidence type="ECO:0000313" key="6">
    <source>
        <dbReference type="EMBL" id="KKL64415.1"/>
    </source>
</evidence>
<dbReference type="InterPro" id="IPR025202">
    <property type="entry name" value="PLD-like_dom"/>
</dbReference>
<keyword evidence="4" id="KW-1133">Transmembrane helix</keyword>
<feature type="transmembrane region" description="Helical" evidence="4">
    <location>
        <begin position="7"/>
        <end position="25"/>
    </location>
</feature>
<evidence type="ECO:0000256" key="1">
    <source>
        <dbReference type="ARBA" id="ARBA00022801"/>
    </source>
</evidence>
<dbReference type="EMBL" id="LAZR01027853">
    <property type="protein sequence ID" value="KKL64415.1"/>
    <property type="molecule type" value="Genomic_DNA"/>
</dbReference>
<dbReference type="AlphaFoldDB" id="A0A0F9G4C9"/>
<dbReference type="Pfam" id="PF13091">
    <property type="entry name" value="PLDc_2"/>
    <property type="match status" value="2"/>
</dbReference>
<dbReference type="InterPro" id="IPR051406">
    <property type="entry name" value="PLD_domain"/>
</dbReference>
<evidence type="ECO:0000256" key="2">
    <source>
        <dbReference type="ARBA" id="ARBA00022963"/>
    </source>
</evidence>
<dbReference type="Gene3D" id="3.30.870.10">
    <property type="entry name" value="Endonuclease Chain A"/>
    <property type="match status" value="2"/>
</dbReference>
<evidence type="ECO:0000259" key="5">
    <source>
        <dbReference type="PROSITE" id="PS50035"/>
    </source>
</evidence>
<accession>A0A0F9G4C9</accession>
<evidence type="ECO:0000256" key="4">
    <source>
        <dbReference type="SAM" id="Phobius"/>
    </source>
</evidence>
<dbReference type="SUPFAM" id="SSF56024">
    <property type="entry name" value="Phospholipase D/nuclease"/>
    <property type="match status" value="2"/>
</dbReference>
<keyword evidence="3" id="KW-0443">Lipid metabolism</keyword>
<feature type="domain" description="PLD phosphodiesterase" evidence="5">
    <location>
        <begin position="115"/>
        <end position="142"/>
    </location>
</feature>
<dbReference type="PROSITE" id="PS50035">
    <property type="entry name" value="PLD"/>
    <property type="match status" value="2"/>
</dbReference>
<proteinExistence type="predicted"/>
<dbReference type="PANTHER" id="PTHR43856">
    <property type="entry name" value="CARDIOLIPIN HYDROLASE"/>
    <property type="match status" value="1"/>
</dbReference>
<dbReference type="CDD" id="cd09116">
    <property type="entry name" value="PLDc_Nuc_like"/>
    <property type="match status" value="1"/>
</dbReference>
<evidence type="ECO:0000256" key="3">
    <source>
        <dbReference type="ARBA" id="ARBA00023098"/>
    </source>
</evidence>
<reference evidence="6" key="1">
    <citation type="journal article" date="2015" name="Nature">
        <title>Complex archaea that bridge the gap between prokaryotes and eukaryotes.</title>
        <authorList>
            <person name="Spang A."/>
            <person name="Saw J.H."/>
            <person name="Jorgensen S.L."/>
            <person name="Zaremba-Niedzwiedzka K."/>
            <person name="Martijn J."/>
            <person name="Lind A.E."/>
            <person name="van Eijk R."/>
            <person name="Schleper C."/>
            <person name="Guy L."/>
            <person name="Ettema T.J."/>
        </authorList>
    </citation>
    <scope>NUCLEOTIDE SEQUENCE</scope>
</reference>
<keyword evidence="4" id="KW-0812">Transmembrane</keyword>
<feature type="domain" description="PLD phosphodiesterase" evidence="5">
    <location>
        <begin position="267"/>
        <end position="294"/>
    </location>
</feature>